<accession>A0A4R1S9I4</accession>
<dbReference type="EMBL" id="SLUN01000003">
    <property type="protein sequence ID" value="TCL75182.1"/>
    <property type="molecule type" value="Genomic_DNA"/>
</dbReference>
<dbReference type="Pfam" id="PF07883">
    <property type="entry name" value="Cupin_2"/>
    <property type="match status" value="1"/>
</dbReference>
<protein>
    <submittedName>
        <fullName evidence="2">Cupin domain</fullName>
    </submittedName>
</protein>
<dbReference type="PANTHER" id="PTHR40112">
    <property type="entry name" value="H2HPP ISOMERASE"/>
    <property type="match status" value="1"/>
</dbReference>
<dbReference type="PIRSF" id="PIRSF029883">
    <property type="entry name" value="KdgF"/>
    <property type="match status" value="1"/>
</dbReference>
<dbReference type="InterPro" id="IPR014710">
    <property type="entry name" value="RmlC-like_jellyroll"/>
</dbReference>
<dbReference type="Proteomes" id="UP000295008">
    <property type="component" value="Unassembled WGS sequence"/>
</dbReference>
<sequence length="113" mass="12572">MMNQAFVYAAECQSEPAGEGVRRKVLAYGDQLMMAEVHFEQGAVGALHSHPHTQLTYVLEGEFEFEIGGVKSIVRKGDTLYKHPNVIHGCTCLQKGILLDTFNPYRADFVEGK</sequence>
<dbReference type="InterPro" id="IPR052535">
    <property type="entry name" value="Bacilysin_H2HPP_isomerase"/>
</dbReference>
<dbReference type="InterPro" id="IPR011051">
    <property type="entry name" value="RmlC_Cupin_sf"/>
</dbReference>
<feature type="domain" description="Cupin type-2" evidence="1">
    <location>
        <begin position="36"/>
        <end position="91"/>
    </location>
</feature>
<dbReference type="PANTHER" id="PTHR40112:SF1">
    <property type="entry name" value="H2HPP ISOMERASE"/>
    <property type="match status" value="1"/>
</dbReference>
<comment type="caution">
    <text evidence="2">The sequence shown here is derived from an EMBL/GenBank/DDBJ whole genome shotgun (WGS) entry which is preliminary data.</text>
</comment>
<dbReference type="CDD" id="cd02238">
    <property type="entry name" value="cupin_KdgF"/>
    <property type="match status" value="1"/>
</dbReference>
<name>A0A4R1S9I4_HYDET</name>
<proteinExistence type="predicted"/>
<dbReference type="RefSeq" id="WP_424337393.1">
    <property type="nucleotide sequence ID" value="NZ_SLUN01000003.1"/>
</dbReference>
<dbReference type="SUPFAM" id="SSF51182">
    <property type="entry name" value="RmlC-like cupins"/>
    <property type="match status" value="1"/>
</dbReference>
<dbReference type="AlphaFoldDB" id="A0A4R1S9I4"/>
<dbReference type="InterPro" id="IPR025499">
    <property type="entry name" value="KdgF"/>
</dbReference>
<evidence type="ECO:0000313" key="3">
    <source>
        <dbReference type="Proteomes" id="UP000295008"/>
    </source>
</evidence>
<dbReference type="InterPro" id="IPR013096">
    <property type="entry name" value="Cupin_2"/>
</dbReference>
<evidence type="ECO:0000313" key="2">
    <source>
        <dbReference type="EMBL" id="TCL75182.1"/>
    </source>
</evidence>
<dbReference type="Gene3D" id="2.60.120.10">
    <property type="entry name" value="Jelly Rolls"/>
    <property type="match status" value="1"/>
</dbReference>
<keyword evidence="3" id="KW-1185">Reference proteome</keyword>
<organism evidence="2 3">
    <name type="scientific">Hydrogenispora ethanolica</name>
    <dbReference type="NCBI Taxonomy" id="1082276"/>
    <lineage>
        <taxon>Bacteria</taxon>
        <taxon>Bacillati</taxon>
        <taxon>Bacillota</taxon>
        <taxon>Hydrogenispora</taxon>
    </lineage>
</organism>
<reference evidence="2 3" key="1">
    <citation type="submission" date="2019-03" db="EMBL/GenBank/DDBJ databases">
        <title>Genomic Encyclopedia of Type Strains, Phase IV (KMG-IV): sequencing the most valuable type-strain genomes for metagenomic binning, comparative biology and taxonomic classification.</title>
        <authorList>
            <person name="Goeker M."/>
        </authorList>
    </citation>
    <scope>NUCLEOTIDE SEQUENCE [LARGE SCALE GENOMIC DNA]</scope>
    <source>
        <strain evidence="2 3">LX-B</strain>
    </source>
</reference>
<gene>
    <name evidence="2" type="ORF">EDC14_1003113</name>
</gene>
<evidence type="ECO:0000259" key="1">
    <source>
        <dbReference type="Pfam" id="PF07883"/>
    </source>
</evidence>